<feature type="binding site" evidence="5">
    <location>
        <position position="42"/>
    </location>
    <ligand>
        <name>dimethylallyl diphosphate</name>
        <dbReference type="ChEBI" id="CHEBI:57623"/>
    </ligand>
</feature>
<dbReference type="STRING" id="1732.SAMN02910417_00756"/>
<dbReference type="EMBL" id="FMXR01000006">
    <property type="protein sequence ID" value="SDB09832.1"/>
    <property type="molecule type" value="Genomic_DNA"/>
</dbReference>
<comment type="catalytic activity">
    <reaction evidence="5">
        <text>dimethylallyl diphosphate + 2 oxidized [2Fe-2S]-[ferredoxin] + H2O = (2E)-4-hydroxy-3-methylbut-2-enyl diphosphate + 2 reduced [2Fe-2S]-[ferredoxin] + 2 H(+)</text>
        <dbReference type="Rhea" id="RHEA:24825"/>
        <dbReference type="Rhea" id="RHEA-COMP:10000"/>
        <dbReference type="Rhea" id="RHEA-COMP:10001"/>
        <dbReference type="ChEBI" id="CHEBI:15377"/>
        <dbReference type="ChEBI" id="CHEBI:15378"/>
        <dbReference type="ChEBI" id="CHEBI:33737"/>
        <dbReference type="ChEBI" id="CHEBI:33738"/>
        <dbReference type="ChEBI" id="CHEBI:57623"/>
        <dbReference type="ChEBI" id="CHEBI:128753"/>
        <dbReference type="EC" id="1.17.7.4"/>
    </reaction>
</comment>
<dbReference type="PANTHER" id="PTHR30426:SF0">
    <property type="entry name" value="4-HYDROXY-3-METHYLBUT-2-ENYL DIPHOSPHATE REDUCTASE"/>
    <property type="match status" value="1"/>
</dbReference>
<dbReference type="Proteomes" id="UP000199228">
    <property type="component" value="Unassembled WGS sequence"/>
</dbReference>
<feature type="binding site" evidence="5">
    <location>
        <position position="12"/>
    </location>
    <ligand>
        <name>[4Fe-4S] cluster</name>
        <dbReference type="ChEBI" id="CHEBI:49883"/>
    </ligand>
</feature>
<feature type="binding site" evidence="5">
    <location>
        <position position="77"/>
    </location>
    <ligand>
        <name>(2E)-4-hydroxy-3-methylbut-2-enyl diphosphate</name>
        <dbReference type="ChEBI" id="CHEBI:128753"/>
    </ligand>
</feature>
<dbReference type="HAMAP" id="MF_00191">
    <property type="entry name" value="IspH"/>
    <property type="match status" value="1"/>
</dbReference>
<evidence type="ECO:0000256" key="3">
    <source>
        <dbReference type="ARBA" id="ARBA00023004"/>
    </source>
</evidence>
<dbReference type="GO" id="GO:0019288">
    <property type="term" value="P:isopentenyl diphosphate biosynthetic process, methylerythritol 4-phosphate pathway"/>
    <property type="evidence" value="ECO:0007669"/>
    <property type="project" value="UniProtKB-UniRule"/>
</dbReference>
<dbReference type="GO" id="GO:0016114">
    <property type="term" value="P:terpenoid biosynthetic process"/>
    <property type="evidence" value="ECO:0007669"/>
    <property type="project" value="UniProtKB-UniRule"/>
</dbReference>
<feature type="binding site" evidence="5">
    <location>
        <position position="225"/>
    </location>
    <ligand>
        <name>(2E)-4-hydroxy-3-methylbut-2-enyl diphosphate</name>
        <dbReference type="ChEBI" id="CHEBI:128753"/>
    </ligand>
</feature>
<dbReference type="GO" id="GO:0050992">
    <property type="term" value="P:dimethylallyl diphosphate biosynthetic process"/>
    <property type="evidence" value="ECO:0007669"/>
    <property type="project" value="UniProtKB-UniRule"/>
</dbReference>
<name>A0A1G6AN71_EUBOX</name>
<feature type="binding site" evidence="5">
    <location>
        <position position="127"/>
    </location>
    <ligand>
        <name>(2E)-4-hydroxy-3-methylbut-2-enyl diphosphate</name>
        <dbReference type="ChEBI" id="CHEBI:128753"/>
    </ligand>
</feature>
<keyword evidence="4 5" id="KW-0411">Iron-sulfur</keyword>
<evidence type="ECO:0000256" key="4">
    <source>
        <dbReference type="ARBA" id="ARBA00023014"/>
    </source>
</evidence>
<feature type="binding site" evidence="5">
    <location>
        <position position="224"/>
    </location>
    <ligand>
        <name>(2E)-4-hydroxy-3-methylbut-2-enyl diphosphate</name>
        <dbReference type="ChEBI" id="CHEBI:128753"/>
    </ligand>
</feature>
<dbReference type="InterPro" id="IPR003451">
    <property type="entry name" value="LytB/IspH"/>
</dbReference>
<dbReference type="UniPathway" id="UPA00056">
    <property type="reaction ID" value="UER00097"/>
</dbReference>
<dbReference type="GO" id="GO:0051745">
    <property type="term" value="F:4-hydroxy-3-methylbut-2-enyl diphosphate reductase activity"/>
    <property type="evidence" value="ECO:0007669"/>
    <property type="project" value="UniProtKB-UniRule"/>
</dbReference>
<feature type="binding site" evidence="5">
    <location>
        <position position="225"/>
    </location>
    <ligand>
        <name>isopentenyl diphosphate</name>
        <dbReference type="ChEBI" id="CHEBI:128769"/>
    </ligand>
</feature>
<organism evidence="6 7">
    <name type="scientific">Eubacterium oxidoreducens</name>
    <dbReference type="NCBI Taxonomy" id="1732"/>
    <lineage>
        <taxon>Bacteria</taxon>
        <taxon>Bacillati</taxon>
        <taxon>Bacillota</taxon>
        <taxon>Clostridia</taxon>
        <taxon>Eubacteriales</taxon>
        <taxon>Eubacteriaceae</taxon>
        <taxon>Eubacterium</taxon>
    </lineage>
</organism>
<dbReference type="EC" id="1.17.7.4" evidence="5"/>
<reference evidence="6 7" key="1">
    <citation type="submission" date="2016-10" db="EMBL/GenBank/DDBJ databases">
        <authorList>
            <person name="de Groot N.N."/>
        </authorList>
    </citation>
    <scope>NUCLEOTIDE SEQUENCE [LARGE SCALE GENOMIC DNA]</scope>
    <source>
        <strain evidence="6 7">DSM 3217</strain>
    </source>
</reference>
<dbReference type="GO" id="GO:0051539">
    <property type="term" value="F:4 iron, 4 sulfur cluster binding"/>
    <property type="evidence" value="ECO:0007669"/>
    <property type="project" value="UniProtKB-UniRule"/>
</dbReference>
<dbReference type="Pfam" id="PF02401">
    <property type="entry name" value="LYTB"/>
    <property type="match status" value="1"/>
</dbReference>
<dbReference type="GO" id="GO:0046872">
    <property type="term" value="F:metal ion binding"/>
    <property type="evidence" value="ECO:0007669"/>
    <property type="project" value="UniProtKB-KW"/>
</dbReference>
<feature type="binding site" evidence="5">
    <location>
        <position position="77"/>
    </location>
    <ligand>
        <name>dimethylallyl diphosphate</name>
        <dbReference type="ChEBI" id="CHEBI:57623"/>
    </ligand>
</feature>
<dbReference type="UniPathway" id="UPA00059">
    <property type="reaction ID" value="UER00105"/>
</dbReference>
<comment type="pathway">
    <text evidence="5">Isoprenoid biosynthesis; isopentenyl diphosphate biosynthesis via DXP pathway; isopentenyl diphosphate from 1-deoxy-D-xylulose 5-phosphate: step 6/6.</text>
</comment>
<dbReference type="AlphaFoldDB" id="A0A1G6AN71"/>
<feature type="binding site" evidence="5">
    <location>
        <position position="224"/>
    </location>
    <ligand>
        <name>isopentenyl diphosphate</name>
        <dbReference type="ChEBI" id="CHEBI:128769"/>
    </ligand>
</feature>
<evidence type="ECO:0000256" key="2">
    <source>
        <dbReference type="ARBA" id="ARBA00022723"/>
    </source>
</evidence>
<evidence type="ECO:0000256" key="1">
    <source>
        <dbReference type="ARBA" id="ARBA00022485"/>
    </source>
</evidence>
<comment type="cofactor">
    <cofactor evidence="5">
        <name>[4Fe-4S] cluster</name>
        <dbReference type="ChEBI" id="CHEBI:49883"/>
    </cofactor>
    <text evidence="5">Binds 1 [4Fe-4S] cluster per subunit.</text>
</comment>
<keyword evidence="2 5" id="KW-0479">Metal-binding</keyword>
<evidence type="ECO:0000256" key="5">
    <source>
        <dbReference type="HAMAP-Rule" id="MF_00191"/>
    </source>
</evidence>
<feature type="binding site" evidence="5">
    <location>
        <position position="196"/>
    </location>
    <ligand>
        <name>[4Fe-4S] cluster</name>
        <dbReference type="ChEBI" id="CHEBI:49883"/>
    </ligand>
</feature>
<feature type="binding site" evidence="5">
    <location>
        <position position="226"/>
    </location>
    <ligand>
        <name>(2E)-4-hydroxy-3-methylbut-2-enyl diphosphate</name>
        <dbReference type="ChEBI" id="CHEBI:128753"/>
    </ligand>
</feature>
<gene>
    <name evidence="5" type="primary">ispH</name>
    <name evidence="6" type="ORF">SAMN02910417_00756</name>
</gene>
<feature type="binding site" evidence="5">
    <location>
        <position position="127"/>
    </location>
    <ligand>
        <name>isopentenyl diphosphate</name>
        <dbReference type="ChEBI" id="CHEBI:128769"/>
    </ligand>
</feature>
<dbReference type="PANTHER" id="PTHR30426">
    <property type="entry name" value="4-HYDROXY-3-METHYLBUT-2-ENYL DIPHOSPHATE REDUCTASE"/>
    <property type="match status" value="1"/>
</dbReference>
<dbReference type="NCBIfam" id="TIGR00216">
    <property type="entry name" value="ispH_lytB"/>
    <property type="match status" value="1"/>
</dbReference>
<dbReference type="CDD" id="cd13944">
    <property type="entry name" value="lytB_ispH"/>
    <property type="match status" value="1"/>
</dbReference>
<feature type="active site" description="Proton donor" evidence="5">
    <location>
        <position position="129"/>
    </location>
</feature>
<comment type="function">
    <text evidence="5">Catalyzes the conversion of 1-hydroxy-2-methyl-2-(E)-butenyl 4-diphosphate (HMBPP) into a mixture of isopentenyl diphosphate (IPP) and dimethylallyl diphosphate (DMAPP). Acts in the terminal step of the DOXP/MEP pathway for isoprenoid precursor biosynthesis.</text>
</comment>
<evidence type="ECO:0000313" key="6">
    <source>
        <dbReference type="EMBL" id="SDB09832.1"/>
    </source>
</evidence>
<feature type="binding site" evidence="5">
    <location>
        <position position="42"/>
    </location>
    <ligand>
        <name>(2E)-4-hydroxy-3-methylbut-2-enyl diphosphate</name>
        <dbReference type="ChEBI" id="CHEBI:128753"/>
    </ligand>
</feature>
<feature type="binding site" evidence="5">
    <location>
        <position position="127"/>
    </location>
    <ligand>
        <name>dimethylallyl diphosphate</name>
        <dbReference type="ChEBI" id="CHEBI:57623"/>
    </ligand>
</feature>
<comment type="similarity">
    <text evidence="5">Belongs to the IspH family.</text>
</comment>
<feature type="binding site" evidence="5">
    <location>
        <position position="226"/>
    </location>
    <ligand>
        <name>isopentenyl diphosphate</name>
        <dbReference type="ChEBI" id="CHEBI:128769"/>
    </ligand>
</feature>
<keyword evidence="5" id="KW-0414">Isoprene biosynthesis</keyword>
<feature type="binding site" evidence="5">
    <location>
        <position position="225"/>
    </location>
    <ligand>
        <name>dimethylallyl diphosphate</name>
        <dbReference type="ChEBI" id="CHEBI:57623"/>
    </ligand>
</feature>
<keyword evidence="1 5" id="KW-0004">4Fe-4S</keyword>
<feature type="binding site" evidence="5">
    <location>
        <position position="268"/>
    </location>
    <ligand>
        <name>isopentenyl diphosphate</name>
        <dbReference type="ChEBI" id="CHEBI:128769"/>
    </ligand>
</feature>
<dbReference type="RefSeq" id="WP_090172356.1">
    <property type="nucleotide sequence ID" value="NZ_FMXR01000006.1"/>
</dbReference>
<feature type="binding site" evidence="5">
    <location>
        <position position="226"/>
    </location>
    <ligand>
        <name>dimethylallyl diphosphate</name>
        <dbReference type="ChEBI" id="CHEBI:57623"/>
    </ligand>
</feature>
<feature type="binding site" evidence="5">
    <location>
        <position position="99"/>
    </location>
    <ligand>
        <name>[4Fe-4S] cluster</name>
        <dbReference type="ChEBI" id="CHEBI:49883"/>
    </ligand>
</feature>
<feature type="binding site" evidence="5">
    <location>
        <position position="77"/>
    </location>
    <ligand>
        <name>isopentenyl diphosphate</name>
        <dbReference type="ChEBI" id="CHEBI:128769"/>
    </ligand>
</feature>
<feature type="binding site" evidence="5">
    <location>
        <position position="268"/>
    </location>
    <ligand>
        <name>dimethylallyl diphosphate</name>
        <dbReference type="ChEBI" id="CHEBI:57623"/>
    </ligand>
</feature>
<accession>A0A1G6AN71</accession>
<protein>
    <recommendedName>
        <fullName evidence="5">4-hydroxy-3-methylbut-2-enyl diphosphate reductase</fullName>
        <shortName evidence="5">HMBPP reductase</shortName>
        <ecNumber evidence="5">1.17.7.4</ecNumber>
    </recommendedName>
</protein>
<feature type="binding site" evidence="5">
    <location>
        <position position="224"/>
    </location>
    <ligand>
        <name>dimethylallyl diphosphate</name>
        <dbReference type="ChEBI" id="CHEBI:57623"/>
    </ligand>
</feature>
<feature type="binding site" evidence="5">
    <location>
        <position position="268"/>
    </location>
    <ligand>
        <name>(2E)-4-hydroxy-3-methylbut-2-enyl diphosphate</name>
        <dbReference type="ChEBI" id="CHEBI:128753"/>
    </ligand>
</feature>
<sequence>MEVIVAKSAGFCFGVKRAVDSLEKLVETKTDQKIYTYGPIIHNESVIQHFESRGVTVLHSKEELLEIQDGIVVIRSHGVGKEIYELLNYRGIEYCDMTCPFVRKIHDLVAEYERKGCYILIAGDKNHPEVQGILGWCSPDNSQTFQTASEFEKLGIEKDRSTVLVAQTTFNHNKFKNLVEIINKKGYDINVLDTICNATEVRQSEAIQLSKDVDAMLVIGSKNSSNTQKLFEISRVGCPCTYLVQTSTDLDGSIFKGIKSVGITAGASTPKKIIEEVQTNVRNRKF</sequence>
<dbReference type="OrthoDB" id="9777362at2"/>
<comment type="catalytic activity">
    <reaction evidence="5">
        <text>isopentenyl diphosphate + 2 oxidized [2Fe-2S]-[ferredoxin] + H2O = (2E)-4-hydroxy-3-methylbut-2-enyl diphosphate + 2 reduced [2Fe-2S]-[ferredoxin] + 2 H(+)</text>
        <dbReference type="Rhea" id="RHEA:24488"/>
        <dbReference type="Rhea" id="RHEA-COMP:10000"/>
        <dbReference type="Rhea" id="RHEA-COMP:10001"/>
        <dbReference type="ChEBI" id="CHEBI:15377"/>
        <dbReference type="ChEBI" id="CHEBI:15378"/>
        <dbReference type="ChEBI" id="CHEBI:33737"/>
        <dbReference type="ChEBI" id="CHEBI:33738"/>
        <dbReference type="ChEBI" id="CHEBI:128753"/>
        <dbReference type="ChEBI" id="CHEBI:128769"/>
        <dbReference type="EC" id="1.17.7.4"/>
    </reaction>
</comment>
<keyword evidence="5" id="KW-0560">Oxidoreductase</keyword>
<keyword evidence="7" id="KW-1185">Reference proteome</keyword>
<proteinExistence type="inferred from homology"/>
<keyword evidence="3 5" id="KW-0408">Iron</keyword>
<dbReference type="Gene3D" id="3.40.50.11270">
    <property type="match status" value="1"/>
</dbReference>
<dbReference type="Gene3D" id="3.40.1010.20">
    <property type="entry name" value="4-hydroxy-3-methylbut-2-enyl diphosphate reductase, catalytic domain"/>
    <property type="match status" value="2"/>
</dbReference>
<comment type="pathway">
    <text evidence="5">Isoprenoid biosynthesis; dimethylallyl diphosphate biosynthesis; dimethylallyl diphosphate from (2E)-4-hydroxy-3-methylbutenyl diphosphate: step 1/1.</text>
</comment>
<feature type="binding site" evidence="5">
    <location>
        <position position="168"/>
    </location>
    <ligand>
        <name>(2E)-4-hydroxy-3-methylbut-2-enyl diphosphate</name>
        <dbReference type="ChEBI" id="CHEBI:128753"/>
    </ligand>
</feature>
<feature type="binding site" evidence="5">
    <location>
        <position position="42"/>
    </location>
    <ligand>
        <name>isopentenyl diphosphate</name>
        <dbReference type="ChEBI" id="CHEBI:128769"/>
    </ligand>
</feature>
<evidence type="ECO:0000313" key="7">
    <source>
        <dbReference type="Proteomes" id="UP000199228"/>
    </source>
</evidence>